<feature type="transmembrane region" description="Helical" evidence="7">
    <location>
        <begin position="254"/>
        <end position="281"/>
    </location>
</feature>
<evidence type="ECO:0000256" key="3">
    <source>
        <dbReference type="ARBA" id="ARBA00022692"/>
    </source>
</evidence>
<evidence type="ECO:0000313" key="10">
    <source>
        <dbReference type="Proteomes" id="UP000317940"/>
    </source>
</evidence>
<dbReference type="PANTHER" id="PTHR30572:SF4">
    <property type="entry name" value="ABC TRANSPORTER PERMEASE YTRF"/>
    <property type="match status" value="1"/>
</dbReference>
<comment type="caution">
    <text evidence="9">The sequence shown here is derived from an EMBL/GenBank/DDBJ whole genome shotgun (WGS) entry which is preliminary data.</text>
</comment>
<dbReference type="GO" id="GO:0005886">
    <property type="term" value="C:plasma membrane"/>
    <property type="evidence" value="ECO:0007669"/>
    <property type="project" value="UniProtKB-SubCell"/>
</dbReference>
<evidence type="ECO:0000256" key="2">
    <source>
        <dbReference type="ARBA" id="ARBA00022475"/>
    </source>
</evidence>
<feature type="transmembrane region" description="Helical" evidence="7">
    <location>
        <begin position="302"/>
        <end position="329"/>
    </location>
</feature>
<comment type="similarity">
    <text evidence="6">Belongs to the ABC-4 integral membrane protein family.</text>
</comment>
<feature type="domain" description="ABC3 transporter permease C-terminal" evidence="8">
    <location>
        <begin position="260"/>
        <end position="374"/>
    </location>
</feature>
<evidence type="ECO:0000256" key="4">
    <source>
        <dbReference type="ARBA" id="ARBA00022989"/>
    </source>
</evidence>
<sequence length="791" mass="80663">MSALGKVVRAGVGRRRLQSLLILLTTMMAVTAALLAAGLLAASHGPFDQAFNTQRGAHLTAQYDGLKVTSTQLASTTSLPGVSGAAGPYPAVQVRPRFGPNSSGMPVGYLAQPVLLVGRADPDGPVDDLVVTAGHWSTGPGQVVLDDQNSLANVGDRLNFPDLPGSPVLTVVGLARSVGLSADGWVSPAELHTLLAPGAVPDQQMLYRFTQAATDQQLNTDRSLLVSAVPAGSLTSAASYLKVKLAAERTAATYVPFLLSFGVLGLGMSVLVIGVVVSGAVGSATRRIGILKAVGFTPEQVVRAYIGLALIPAAAGTVLGLLLGNLAAIPVLGSADAARVAGSTTIDPWVDLAVAALALTAVALAALVPALRAGWLRTVTALGNGRTPTTGRGLPARRLIARLPLPRAVALGLARPFSHPGRSATMAAAVILGTIGATFGSGLAISLNAVQNGQHRRSPGAVTVNPVPPPGLQAPGTTHDPSIANLPAVEALIAKQPGTGRYFSYGQTTASVAGLAGPTTVLAYRGDYSWGAYQMVSGRWFRGPGEAVVPSGFLTATGTRVGDSVTLANAGHTARVRIVGEAFSVSQSGMLILTDQGSLTTLGTELVPESIEYDIDLAPGTDQQAYLQGLTTSLAPYGLAPLPGNSGPGSMVISMDALALMLTLMLITVAGLGVLNTVLLDLRERIHDLGVFKALGMSPRQLLALVLSSVTGIGLLAGLVGVPIGIALHDYVLPAMGRAAGTRLPAADIDVYHPLVLVPLLLGGLVIALVGACFPAGWVARSRTATALRTE</sequence>
<evidence type="ECO:0000256" key="6">
    <source>
        <dbReference type="ARBA" id="ARBA00038076"/>
    </source>
</evidence>
<name>A0A561UI65_9ACTN</name>
<feature type="transmembrane region" description="Helical" evidence="7">
    <location>
        <begin position="702"/>
        <end position="728"/>
    </location>
</feature>
<dbReference type="GO" id="GO:0022857">
    <property type="term" value="F:transmembrane transporter activity"/>
    <property type="evidence" value="ECO:0007669"/>
    <property type="project" value="TreeGrafter"/>
</dbReference>
<feature type="transmembrane region" description="Helical" evidence="7">
    <location>
        <begin position="20"/>
        <end position="42"/>
    </location>
</feature>
<accession>A0A561UI65</accession>
<feature type="transmembrane region" description="Helical" evidence="7">
    <location>
        <begin position="658"/>
        <end position="682"/>
    </location>
</feature>
<reference evidence="9 10" key="1">
    <citation type="submission" date="2019-06" db="EMBL/GenBank/DDBJ databases">
        <title>Sequencing the genomes of 1000 actinobacteria strains.</title>
        <authorList>
            <person name="Klenk H.-P."/>
        </authorList>
    </citation>
    <scope>NUCLEOTIDE SEQUENCE [LARGE SCALE GENOMIC DNA]</scope>
    <source>
        <strain evidence="9 10">DSM 44826</strain>
    </source>
</reference>
<evidence type="ECO:0000256" key="5">
    <source>
        <dbReference type="ARBA" id="ARBA00023136"/>
    </source>
</evidence>
<dbReference type="EMBL" id="VIWT01000001">
    <property type="protein sequence ID" value="TWF99045.1"/>
    <property type="molecule type" value="Genomic_DNA"/>
</dbReference>
<comment type="subcellular location">
    <subcellularLocation>
        <location evidence="1">Cell membrane</location>
        <topology evidence="1">Multi-pass membrane protein</topology>
    </subcellularLocation>
</comment>
<dbReference type="OrthoDB" id="3207485at2"/>
<dbReference type="InterPro" id="IPR003838">
    <property type="entry name" value="ABC3_permease_C"/>
</dbReference>
<dbReference type="Pfam" id="PF02687">
    <property type="entry name" value="FtsX"/>
    <property type="match status" value="2"/>
</dbReference>
<keyword evidence="10" id="KW-1185">Reference proteome</keyword>
<feature type="transmembrane region" description="Helical" evidence="7">
    <location>
        <begin position="424"/>
        <end position="447"/>
    </location>
</feature>
<proteinExistence type="inferred from homology"/>
<dbReference type="PANTHER" id="PTHR30572">
    <property type="entry name" value="MEMBRANE COMPONENT OF TRANSPORTER-RELATED"/>
    <property type="match status" value="1"/>
</dbReference>
<evidence type="ECO:0000313" key="9">
    <source>
        <dbReference type="EMBL" id="TWF99045.1"/>
    </source>
</evidence>
<dbReference type="AlphaFoldDB" id="A0A561UI65"/>
<gene>
    <name evidence="9" type="ORF">FHX73_112881</name>
</gene>
<dbReference type="InterPro" id="IPR050250">
    <property type="entry name" value="Macrolide_Exporter_MacB"/>
</dbReference>
<feature type="transmembrane region" description="Helical" evidence="7">
    <location>
        <begin position="349"/>
        <end position="368"/>
    </location>
</feature>
<dbReference type="Proteomes" id="UP000317940">
    <property type="component" value="Unassembled WGS sequence"/>
</dbReference>
<protein>
    <submittedName>
        <fullName evidence="9">Putative ABC transport system permease protein</fullName>
    </submittedName>
</protein>
<evidence type="ECO:0000256" key="7">
    <source>
        <dbReference type="SAM" id="Phobius"/>
    </source>
</evidence>
<feature type="transmembrane region" description="Helical" evidence="7">
    <location>
        <begin position="756"/>
        <end position="780"/>
    </location>
</feature>
<keyword evidence="5 7" id="KW-0472">Membrane</keyword>
<keyword evidence="3 7" id="KW-0812">Transmembrane</keyword>
<feature type="domain" description="ABC3 transporter permease C-terminal" evidence="8">
    <location>
        <begin position="661"/>
        <end position="783"/>
    </location>
</feature>
<keyword evidence="2" id="KW-1003">Cell membrane</keyword>
<organism evidence="9 10">
    <name type="scientific">Kitasatospora viridis</name>
    <dbReference type="NCBI Taxonomy" id="281105"/>
    <lineage>
        <taxon>Bacteria</taxon>
        <taxon>Bacillati</taxon>
        <taxon>Actinomycetota</taxon>
        <taxon>Actinomycetes</taxon>
        <taxon>Kitasatosporales</taxon>
        <taxon>Streptomycetaceae</taxon>
        <taxon>Kitasatospora</taxon>
    </lineage>
</organism>
<evidence type="ECO:0000259" key="8">
    <source>
        <dbReference type="Pfam" id="PF02687"/>
    </source>
</evidence>
<keyword evidence="4 7" id="KW-1133">Transmembrane helix</keyword>
<dbReference type="RefSeq" id="WP_145905377.1">
    <property type="nucleotide sequence ID" value="NZ_BAAAMZ010000011.1"/>
</dbReference>
<evidence type="ECO:0000256" key="1">
    <source>
        <dbReference type="ARBA" id="ARBA00004651"/>
    </source>
</evidence>